<organism evidence="2 3">
    <name type="scientific">Phytophthora fragariae</name>
    <dbReference type="NCBI Taxonomy" id="53985"/>
    <lineage>
        <taxon>Eukaryota</taxon>
        <taxon>Sar</taxon>
        <taxon>Stramenopiles</taxon>
        <taxon>Oomycota</taxon>
        <taxon>Peronosporomycetes</taxon>
        <taxon>Peronosporales</taxon>
        <taxon>Peronosporaceae</taxon>
        <taxon>Phytophthora</taxon>
    </lineage>
</organism>
<dbReference type="GO" id="GO:0003955">
    <property type="term" value="F:NAD(P)H dehydrogenase (quinone) activity"/>
    <property type="evidence" value="ECO:0007669"/>
    <property type="project" value="TreeGrafter"/>
</dbReference>
<dbReference type="PANTHER" id="PTHR30546">
    <property type="entry name" value="FLAVODOXIN-RELATED PROTEIN WRBA-RELATED"/>
    <property type="match status" value="1"/>
</dbReference>
<accession>A0A6G0JQY5</accession>
<comment type="caution">
    <text evidence="2">The sequence shown here is derived from an EMBL/GenBank/DDBJ whole genome shotgun (WGS) entry which is preliminary data.</text>
</comment>
<gene>
    <name evidence="2" type="ORF">PF010_g28440</name>
</gene>
<dbReference type="PANTHER" id="PTHR30546:SF23">
    <property type="entry name" value="FLAVOPROTEIN-LIKE PROTEIN YCP4-RELATED"/>
    <property type="match status" value="1"/>
</dbReference>
<sequence length="133" mass="14090">MGKPNGAIWRAVRCGNCSDGGATGGGFGLHAAPNKDHPIATVDVLKEADSILCPPPSSARSQHRPRHSSTRSVVCEPPVLWWAAGIFFSPGTQGGGQEISAFTALTLLAHQGLPYVPLYYRAPELFNTDEIHG</sequence>
<evidence type="ECO:0000313" key="3">
    <source>
        <dbReference type="Proteomes" id="UP000488956"/>
    </source>
</evidence>
<evidence type="ECO:0000256" key="1">
    <source>
        <dbReference type="ARBA" id="ARBA00006961"/>
    </source>
</evidence>
<name>A0A6G0JQY5_9STRA</name>
<evidence type="ECO:0000313" key="2">
    <source>
        <dbReference type="EMBL" id="KAE9064879.1"/>
    </source>
</evidence>
<proteinExistence type="inferred from homology"/>
<reference evidence="2 3" key="1">
    <citation type="submission" date="2018-09" db="EMBL/GenBank/DDBJ databases">
        <title>Genomic investigation of the strawberry pathogen Phytophthora fragariae indicates pathogenicity is determined by transcriptional variation in three key races.</title>
        <authorList>
            <person name="Adams T.M."/>
            <person name="Armitage A.D."/>
            <person name="Sobczyk M.K."/>
            <person name="Bates H.J."/>
            <person name="Dunwell J.M."/>
            <person name="Nellist C.F."/>
            <person name="Harrison R.J."/>
        </authorList>
    </citation>
    <scope>NUCLEOTIDE SEQUENCE [LARGE SCALE GENOMIC DNA]</scope>
    <source>
        <strain evidence="2 3">ONT-3</strain>
    </source>
</reference>
<dbReference type="SUPFAM" id="SSF52218">
    <property type="entry name" value="Flavoproteins"/>
    <property type="match status" value="1"/>
</dbReference>
<protein>
    <submittedName>
        <fullName evidence="2">Uncharacterized protein</fullName>
    </submittedName>
</protein>
<comment type="similarity">
    <text evidence="1">Belongs to the WrbA family.</text>
</comment>
<dbReference type="AlphaFoldDB" id="A0A6G0JQY5"/>
<dbReference type="Gene3D" id="3.40.50.360">
    <property type="match status" value="1"/>
</dbReference>
<dbReference type="Proteomes" id="UP000488956">
    <property type="component" value="Unassembled WGS sequence"/>
</dbReference>
<dbReference type="GO" id="GO:0016020">
    <property type="term" value="C:membrane"/>
    <property type="evidence" value="ECO:0007669"/>
    <property type="project" value="TreeGrafter"/>
</dbReference>
<dbReference type="EMBL" id="QXFX01004236">
    <property type="protein sequence ID" value="KAE9064879.1"/>
    <property type="molecule type" value="Genomic_DNA"/>
</dbReference>
<dbReference type="InterPro" id="IPR029039">
    <property type="entry name" value="Flavoprotein-like_sf"/>
</dbReference>